<keyword evidence="3 10" id="KW-0479">Metal-binding</keyword>
<dbReference type="PANTHER" id="PTHR43560">
    <property type="entry name" value="ION-TRANSLOCATING OXIDOREDUCTASE COMPLEX SUBUNIT B"/>
    <property type="match status" value="1"/>
</dbReference>
<evidence type="ECO:0000313" key="14">
    <source>
        <dbReference type="Proteomes" id="UP000824128"/>
    </source>
</evidence>
<keyword evidence="1 10" id="KW-0813">Transport</keyword>
<feature type="binding site" evidence="10">
    <location>
        <position position="182"/>
    </location>
    <ligand>
        <name>[4Fe-4S] cluster</name>
        <dbReference type="ChEBI" id="CHEBI:49883"/>
        <label>2</label>
    </ligand>
</feature>
<dbReference type="Gene3D" id="1.10.15.40">
    <property type="entry name" value="Electron transport complex subunit B, putative Fe-S cluster"/>
    <property type="match status" value="1"/>
</dbReference>
<dbReference type="InterPro" id="IPR017896">
    <property type="entry name" value="4Fe4S_Fe-S-bd"/>
</dbReference>
<comment type="subunit">
    <text evidence="10">The complex is composed of six subunits: RnfA, RnfB, RnfC, RnfD, RnfE and RnfG.</text>
</comment>
<evidence type="ECO:0000313" key="13">
    <source>
        <dbReference type="EMBL" id="HIU94295.1"/>
    </source>
</evidence>
<dbReference type="InterPro" id="IPR010207">
    <property type="entry name" value="Elect_transpt_cplx_RnfB/RsxB"/>
</dbReference>
<dbReference type="CDD" id="cd10549">
    <property type="entry name" value="MtMvhB_like"/>
    <property type="match status" value="1"/>
</dbReference>
<proteinExistence type="inferred from homology"/>
<comment type="cofactor">
    <cofactor evidence="10">
        <name>[4Fe-4S] cluster</name>
        <dbReference type="ChEBI" id="CHEBI:49883"/>
    </cofactor>
    <text evidence="10">Binds 3 [4Fe-4S] clusters.</text>
</comment>
<dbReference type="HAMAP" id="MF_00463">
    <property type="entry name" value="RsxB_RnfB"/>
    <property type="match status" value="1"/>
</dbReference>
<protein>
    <recommendedName>
        <fullName evidence="10">Ion-translocating oxidoreductase complex subunit B</fullName>
        <ecNumber evidence="10">7.-.-.-</ecNumber>
    </recommendedName>
    <alternativeName>
        <fullName evidence="10">Rnf electron transport complex subunit B</fullName>
    </alternativeName>
</protein>
<feature type="binding site" evidence="10">
    <location>
        <position position="153"/>
    </location>
    <ligand>
        <name>[4Fe-4S] cluster</name>
        <dbReference type="ChEBI" id="CHEBI:49883"/>
        <label>3</label>
    </ligand>
</feature>
<keyword evidence="10" id="KW-1003">Cell membrane</keyword>
<feature type="binding site" evidence="10">
    <location>
        <position position="143"/>
    </location>
    <ligand>
        <name>[4Fe-4S] cluster</name>
        <dbReference type="ChEBI" id="CHEBI:49883"/>
        <label>2</label>
    </ligand>
</feature>
<dbReference type="AlphaFoldDB" id="A0A9D1N3Q2"/>
<dbReference type="PROSITE" id="PS51379">
    <property type="entry name" value="4FE4S_FER_2"/>
    <property type="match status" value="3"/>
</dbReference>
<feature type="binding site" evidence="10">
    <location>
        <position position="76"/>
    </location>
    <ligand>
        <name>[4Fe-4S] cluster</name>
        <dbReference type="ChEBI" id="CHEBI:49883"/>
        <label>1</label>
    </ligand>
</feature>
<dbReference type="InterPro" id="IPR017900">
    <property type="entry name" value="4Fe4S_Fe_S_CS"/>
</dbReference>
<reference evidence="13" key="2">
    <citation type="journal article" date="2021" name="PeerJ">
        <title>Extensive microbial diversity within the chicken gut microbiome revealed by metagenomics and culture.</title>
        <authorList>
            <person name="Gilroy R."/>
            <person name="Ravi A."/>
            <person name="Getino M."/>
            <person name="Pursley I."/>
            <person name="Horton D.L."/>
            <person name="Alikhan N.F."/>
            <person name="Baker D."/>
            <person name="Gharbi K."/>
            <person name="Hall N."/>
            <person name="Watson M."/>
            <person name="Adriaenssens E.M."/>
            <person name="Foster-Nyarko E."/>
            <person name="Jarju S."/>
            <person name="Secka A."/>
            <person name="Antonio M."/>
            <person name="Oren A."/>
            <person name="Chaudhuri R.R."/>
            <person name="La Ragione R."/>
            <person name="Hildebrand F."/>
            <person name="Pallen M.J."/>
        </authorList>
    </citation>
    <scope>NUCLEOTIDE SEQUENCE</scope>
    <source>
        <strain evidence="13">ChiGjej2B2-16831</strain>
    </source>
</reference>
<dbReference type="GO" id="GO:0005886">
    <property type="term" value="C:plasma membrane"/>
    <property type="evidence" value="ECO:0007669"/>
    <property type="project" value="UniProtKB-SubCell"/>
</dbReference>
<dbReference type="Pfam" id="PF13237">
    <property type="entry name" value="Fer4_10"/>
    <property type="match status" value="1"/>
</dbReference>
<evidence type="ECO:0000256" key="8">
    <source>
        <dbReference type="ARBA" id="ARBA00023014"/>
    </source>
</evidence>
<evidence type="ECO:0000256" key="3">
    <source>
        <dbReference type="ARBA" id="ARBA00022723"/>
    </source>
</evidence>
<accession>A0A9D1N3Q2</accession>
<feature type="domain" description="4Fe-4S ferredoxin-type" evidence="11">
    <location>
        <begin position="237"/>
        <end position="267"/>
    </location>
</feature>
<name>A0A9D1N3Q2_9FIRM</name>
<dbReference type="PROSITE" id="PS00198">
    <property type="entry name" value="4FE4S_FER_1"/>
    <property type="match status" value="2"/>
</dbReference>
<evidence type="ECO:0000256" key="10">
    <source>
        <dbReference type="HAMAP-Rule" id="MF_00463"/>
    </source>
</evidence>
<dbReference type="InterPro" id="IPR007202">
    <property type="entry name" value="4Fe-4S_dom"/>
</dbReference>
<evidence type="ECO:0000259" key="12">
    <source>
        <dbReference type="PROSITE" id="PS51656"/>
    </source>
</evidence>
<evidence type="ECO:0000256" key="7">
    <source>
        <dbReference type="ARBA" id="ARBA00023004"/>
    </source>
</evidence>
<sequence>MDWVAILSALGVLGALGLVFGLVLGLVGKKFAVETDERVTLVRECLGGANCGACGYAGCDAFAEAVVRGDAPADGCKPGGTKTAAAIGAIMGVDVSDMVPKVARVRCNGTCDNAVMRYEYSGIESCRAAASIAGGPKACHYGCLGFGDCVARCAFDAISISNGIAHVDADKCTGCGMCESVCPRGVIHLLPRDKTIVVACRNREIGKTARLQCKTACVGCKRCERNCPSDAIHVEDGVAVIDETKCTRCGACVAGCPMHCIQNFYEGAQG</sequence>
<comment type="caution">
    <text evidence="13">The sequence shown here is derived from an EMBL/GenBank/DDBJ whole genome shotgun (WGS) entry which is preliminary data.</text>
</comment>
<keyword evidence="5 10" id="KW-1278">Translocase</keyword>
<feature type="domain" description="4Fe-4S ferredoxin-type" evidence="11">
    <location>
        <begin position="163"/>
        <end position="192"/>
    </location>
</feature>
<keyword evidence="6 10" id="KW-0249">Electron transport</keyword>
<feature type="binding site" evidence="10">
    <location>
        <position position="172"/>
    </location>
    <ligand>
        <name>[4Fe-4S] cluster</name>
        <dbReference type="ChEBI" id="CHEBI:49883"/>
        <label>3</label>
    </ligand>
</feature>
<keyword evidence="9 10" id="KW-0472">Membrane</keyword>
<dbReference type="InterPro" id="IPR050395">
    <property type="entry name" value="4Fe4S_Ferredoxin_RnfB"/>
</dbReference>
<feature type="binding site" evidence="10">
    <location>
        <position position="54"/>
    </location>
    <ligand>
        <name>[4Fe-4S] cluster</name>
        <dbReference type="ChEBI" id="CHEBI:49883"/>
        <label>1</label>
    </ligand>
</feature>
<dbReference type="SUPFAM" id="SSF54862">
    <property type="entry name" value="4Fe-4S ferredoxins"/>
    <property type="match status" value="3"/>
</dbReference>
<feature type="binding site" evidence="10">
    <location>
        <position position="178"/>
    </location>
    <ligand>
        <name>[4Fe-4S] cluster</name>
        <dbReference type="ChEBI" id="CHEBI:49883"/>
        <label>3</label>
    </ligand>
</feature>
<evidence type="ECO:0000259" key="11">
    <source>
        <dbReference type="PROSITE" id="PS51379"/>
    </source>
</evidence>
<feature type="domain" description="4Fe-4S" evidence="12">
    <location>
        <begin position="34"/>
        <end position="93"/>
    </location>
</feature>
<dbReference type="GO" id="GO:0009055">
    <property type="term" value="F:electron transfer activity"/>
    <property type="evidence" value="ECO:0007669"/>
    <property type="project" value="InterPro"/>
</dbReference>
<dbReference type="NCBIfam" id="TIGR01944">
    <property type="entry name" value="rnfB"/>
    <property type="match status" value="1"/>
</dbReference>
<feature type="binding site" evidence="10">
    <location>
        <position position="149"/>
    </location>
    <ligand>
        <name>[4Fe-4S] cluster</name>
        <dbReference type="ChEBI" id="CHEBI:49883"/>
        <label>2</label>
    </ligand>
</feature>
<feature type="binding site" evidence="10">
    <location>
        <position position="51"/>
    </location>
    <ligand>
        <name>[4Fe-4S] cluster</name>
        <dbReference type="ChEBI" id="CHEBI:49883"/>
        <label>1</label>
    </ligand>
</feature>
<comment type="caution">
    <text evidence="10">Lacks conserved residue(s) required for the propagation of feature annotation.</text>
</comment>
<dbReference type="Pfam" id="PF00037">
    <property type="entry name" value="Fer4"/>
    <property type="match status" value="1"/>
</dbReference>
<evidence type="ECO:0000256" key="5">
    <source>
        <dbReference type="ARBA" id="ARBA00022967"/>
    </source>
</evidence>
<evidence type="ECO:0000256" key="6">
    <source>
        <dbReference type="ARBA" id="ARBA00022982"/>
    </source>
</evidence>
<evidence type="ECO:0000256" key="9">
    <source>
        <dbReference type="ARBA" id="ARBA00023136"/>
    </source>
</evidence>
<feature type="binding site" evidence="10">
    <location>
        <position position="175"/>
    </location>
    <ligand>
        <name>[4Fe-4S] cluster</name>
        <dbReference type="ChEBI" id="CHEBI:49883"/>
        <label>3</label>
    </ligand>
</feature>
<evidence type="ECO:0000256" key="1">
    <source>
        <dbReference type="ARBA" id="ARBA00022448"/>
    </source>
</evidence>
<comment type="function">
    <text evidence="10">Part of a membrane-bound complex that couples electron transfer with translocation of ions across the membrane.</text>
</comment>
<dbReference type="Pfam" id="PF04060">
    <property type="entry name" value="FeS"/>
    <property type="match status" value="1"/>
</dbReference>
<gene>
    <name evidence="10" type="primary">rnfB</name>
    <name evidence="13" type="ORF">IAD24_03970</name>
</gene>
<dbReference type="GO" id="GO:0046872">
    <property type="term" value="F:metal ion binding"/>
    <property type="evidence" value="ECO:0007669"/>
    <property type="project" value="UniProtKB-KW"/>
</dbReference>
<feature type="binding site" evidence="10">
    <location>
        <position position="139"/>
    </location>
    <ligand>
        <name>[4Fe-4S] cluster</name>
        <dbReference type="ChEBI" id="CHEBI:49883"/>
        <label>2</label>
    </ligand>
</feature>
<keyword evidence="8 10" id="KW-0411">Iron-sulfur</keyword>
<organism evidence="13 14">
    <name type="scientific">Candidatus Aphodomorpha intestinavium</name>
    <dbReference type="NCBI Taxonomy" id="2840672"/>
    <lineage>
        <taxon>Bacteria</taxon>
        <taxon>Bacillati</taxon>
        <taxon>Bacillota</taxon>
        <taxon>Clostridia</taxon>
        <taxon>Eubacteriales</taxon>
        <taxon>Candidatus Aphodomorpha</taxon>
    </lineage>
</organism>
<feature type="binding site" evidence="10">
    <location>
        <position position="59"/>
    </location>
    <ligand>
        <name>[4Fe-4S] cluster</name>
        <dbReference type="ChEBI" id="CHEBI:49883"/>
        <label>1</label>
    </ligand>
</feature>
<dbReference type="Gene3D" id="3.30.70.20">
    <property type="match status" value="2"/>
</dbReference>
<comment type="subcellular location">
    <subcellularLocation>
        <location evidence="10">Cell membrane</location>
    </subcellularLocation>
</comment>
<keyword evidence="4 10" id="KW-0677">Repeat</keyword>
<keyword evidence="2 10" id="KW-0004">4Fe-4S</keyword>
<dbReference type="GO" id="GO:0051539">
    <property type="term" value="F:4 iron, 4 sulfur cluster binding"/>
    <property type="evidence" value="ECO:0007669"/>
    <property type="project" value="UniProtKB-UniRule"/>
</dbReference>
<dbReference type="Proteomes" id="UP000824128">
    <property type="component" value="Unassembled WGS sequence"/>
</dbReference>
<dbReference type="PANTHER" id="PTHR43560:SF1">
    <property type="entry name" value="ION-TRANSLOCATING OXIDOREDUCTASE COMPLEX SUBUNIT B"/>
    <property type="match status" value="1"/>
</dbReference>
<evidence type="ECO:0000256" key="4">
    <source>
        <dbReference type="ARBA" id="ARBA00022737"/>
    </source>
</evidence>
<feature type="region of interest" description="Hydrophobic" evidence="10">
    <location>
        <begin position="1"/>
        <end position="28"/>
    </location>
</feature>
<dbReference type="EMBL" id="DVNZ01000126">
    <property type="protein sequence ID" value="HIU94295.1"/>
    <property type="molecule type" value="Genomic_DNA"/>
</dbReference>
<dbReference type="PROSITE" id="PS51656">
    <property type="entry name" value="4FE4S"/>
    <property type="match status" value="1"/>
</dbReference>
<evidence type="ECO:0000256" key="2">
    <source>
        <dbReference type="ARBA" id="ARBA00022485"/>
    </source>
</evidence>
<comment type="similarity">
    <text evidence="10">Belongs to the 4Fe4S bacterial-type ferredoxin family. RnfB subfamily.</text>
</comment>
<feature type="domain" description="4Fe-4S ferredoxin-type" evidence="11">
    <location>
        <begin position="207"/>
        <end position="236"/>
    </location>
</feature>
<dbReference type="EC" id="7.-.-.-" evidence="10"/>
<reference evidence="13" key="1">
    <citation type="submission" date="2020-10" db="EMBL/GenBank/DDBJ databases">
        <authorList>
            <person name="Gilroy R."/>
        </authorList>
    </citation>
    <scope>NUCLEOTIDE SEQUENCE</scope>
    <source>
        <strain evidence="13">ChiGjej2B2-16831</strain>
    </source>
</reference>
<keyword evidence="7 10" id="KW-0408">Iron</keyword>
<dbReference type="GO" id="GO:0022900">
    <property type="term" value="P:electron transport chain"/>
    <property type="evidence" value="ECO:0007669"/>
    <property type="project" value="UniProtKB-UniRule"/>
</dbReference>